<evidence type="ECO:0000256" key="3">
    <source>
        <dbReference type="ARBA" id="ARBA00023027"/>
    </source>
</evidence>
<dbReference type="RefSeq" id="WP_116225034.1">
    <property type="nucleotide sequence ID" value="NZ_AP018437.1"/>
</dbReference>
<evidence type="ECO:0000313" key="7">
    <source>
        <dbReference type="EMBL" id="REG11558.1"/>
    </source>
</evidence>
<evidence type="ECO:0000256" key="1">
    <source>
        <dbReference type="ARBA" id="ARBA00009080"/>
    </source>
</evidence>
<dbReference type="PIRSF" id="PIRSF000103">
    <property type="entry name" value="HIBADH"/>
    <property type="match status" value="1"/>
</dbReference>
<dbReference type="PANTHER" id="PTHR43060">
    <property type="entry name" value="3-HYDROXYISOBUTYRATE DEHYDROGENASE-LIKE 1, MITOCHONDRIAL-RELATED"/>
    <property type="match status" value="1"/>
</dbReference>
<evidence type="ECO:0000259" key="6">
    <source>
        <dbReference type="Pfam" id="PF14833"/>
    </source>
</evidence>
<dbReference type="EMBL" id="QUMS01000001">
    <property type="protein sequence ID" value="REG11558.1"/>
    <property type="molecule type" value="Genomic_DNA"/>
</dbReference>
<reference evidence="7 8" key="1">
    <citation type="submission" date="2018-08" db="EMBL/GenBank/DDBJ databases">
        <title>Genomic Encyclopedia of Type Strains, Phase IV (KMG-IV): sequencing the most valuable type-strain genomes for metagenomic binning, comparative biology and taxonomic classification.</title>
        <authorList>
            <person name="Goeker M."/>
        </authorList>
    </citation>
    <scope>NUCLEOTIDE SEQUENCE [LARGE SCALE GENOMIC DNA]</scope>
    <source>
        <strain evidence="7 8">DSM 23923</strain>
    </source>
</reference>
<dbReference type="Gene3D" id="3.40.50.720">
    <property type="entry name" value="NAD(P)-binding Rossmann-like Domain"/>
    <property type="match status" value="1"/>
</dbReference>
<dbReference type="Pfam" id="PF03446">
    <property type="entry name" value="NAD_binding_2"/>
    <property type="match status" value="1"/>
</dbReference>
<dbReference type="InterPro" id="IPR036291">
    <property type="entry name" value="NAD(P)-bd_dom_sf"/>
</dbReference>
<dbReference type="Gene3D" id="1.10.1040.10">
    <property type="entry name" value="N-(1-d-carboxylethyl)-l-norvaline Dehydrogenase, domain 2"/>
    <property type="match status" value="1"/>
</dbReference>
<dbReference type="AlphaFoldDB" id="A0A3E0AIT3"/>
<evidence type="ECO:0000256" key="4">
    <source>
        <dbReference type="PIRSR" id="PIRSR000103-1"/>
    </source>
</evidence>
<evidence type="ECO:0000256" key="2">
    <source>
        <dbReference type="ARBA" id="ARBA00023002"/>
    </source>
</evidence>
<keyword evidence="2" id="KW-0560">Oxidoreductase</keyword>
<dbReference type="GO" id="GO:0050661">
    <property type="term" value="F:NADP binding"/>
    <property type="evidence" value="ECO:0007669"/>
    <property type="project" value="InterPro"/>
</dbReference>
<sequence>MKPKIGFIGLGIMGRHMCSHLIEAGYSLCVYDLNPAAVKELTDKGAASCSSCKEVAANSDVVISMVPDSPDVEKVVLGEGGIIEAARAGLIYVDMSTIAPATSQKVAAELAKKGVRSLDAPVSGGEAGAMNAGLSIMVGGDEALFNEVMPIFEIMGKTVTLCGGSGAGQTVKACNQIQVAMNFIGMAEAFVLGAKAGVDPAVVLKVLSGGYAQSRVMDVRGPKIIKGEFEPGFKSKFHYKDLNIVMDTARALNVPLPATALAHELFNALLASGRGELDHSAVITVLEQLAGVEARTKQ</sequence>
<feature type="active site" evidence="4">
    <location>
        <position position="172"/>
    </location>
</feature>
<name>A0A3E0AIT3_9CHLR</name>
<dbReference type="InterPro" id="IPR015815">
    <property type="entry name" value="HIBADH-related"/>
</dbReference>
<dbReference type="InterPro" id="IPR008927">
    <property type="entry name" value="6-PGluconate_DH-like_C_sf"/>
</dbReference>
<dbReference type="InterPro" id="IPR006398">
    <property type="entry name" value="Tartro_sem_red"/>
</dbReference>
<keyword evidence="3" id="KW-0520">NAD</keyword>
<dbReference type="InterPro" id="IPR029154">
    <property type="entry name" value="HIBADH-like_NADP-bd"/>
</dbReference>
<comment type="similarity">
    <text evidence="1">Belongs to the HIBADH-related family.</text>
</comment>
<dbReference type="GO" id="GO:0051287">
    <property type="term" value="F:NAD binding"/>
    <property type="evidence" value="ECO:0007669"/>
    <property type="project" value="InterPro"/>
</dbReference>
<evidence type="ECO:0000259" key="5">
    <source>
        <dbReference type="Pfam" id="PF03446"/>
    </source>
</evidence>
<organism evidence="7 8">
    <name type="scientific">Pelolinea submarina</name>
    <dbReference type="NCBI Taxonomy" id="913107"/>
    <lineage>
        <taxon>Bacteria</taxon>
        <taxon>Bacillati</taxon>
        <taxon>Chloroflexota</taxon>
        <taxon>Anaerolineae</taxon>
        <taxon>Anaerolineales</taxon>
        <taxon>Anaerolineaceae</taxon>
        <taxon>Pelolinea</taxon>
    </lineage>
</organism>
<protein>
    <submittedName>
        <fullName evidence="7">Tartronate semialdehyde reductase</fullName>
    </submittedName>
</protein>
<dbReference type="PANTHER" id="PTHR43060:SF15">
    <property type="entry name" value="3-HYDROXYISOBUTYRATE DEHYDROGENASE-LIKE 1, MITOCHONDRIAL-RELATED"/>
    <property type="match status" value="1"/>
</dbReference>
<keyword evidence="8" id="KW-1185">Reference proteome</keyword>
<dbReference type="InterPro" id="IPR006115">
    <property type="entry name" value="6PGDH_NADP-bd"/>
</dbReference>
<dbReference type="SUPFAM" id="SSF51735">
    <property type="entry name" value="NAD(P)-binding Rossmann-fold domains"/>
    <property type="match status" value="1"/>
</dbReference>
<proteinExistence type="inferred from homology"/>
<dbReference type="OrthoDB" id="9786703at2"/>
<dbReference type="Pfam" id="PF14833">
    <property type="entry name" value="NAD_binding_11"/>
    <property type="match status" value="1"/>
</dbReference>
<dbReference type="GO" id="GO:0008679">
    <property type="term" value="F:2-hydroxy-3-oxopropionate reductase activity"/>
    <property type="evidence" value="ECO:0007669"/>
    <property type="project" value="InterPro"/>
</dbReference>
<dbReference type="SUPFAM" id="SSF48179">
    <property type="entry name" value="6-phosphogluconate dehydrogenase C-terminal domain-like"/>
    <property type="match status" value="1"/>
</dbReference>
<gene>
    <name evidence="7" type="ORF">DFR64_1450</name>
</gene>
<dbReference type="GO" id="GO:0046487">
    <property type="term" value="P:glyoxylate metabolic process"/>
    <property type="evidence" value="ECO:0007669"/>
    <property type="project" value="InterPro"/>
</dbReference>
<feature type="domain" description="3-hydroxyisobutyrate dehydrogenase-like NAD-binding" evidence="6">
    <location>
        <begin position="166"/>
        <end position="286"/>
    </location>
</feature>
<comment type="caution">
    <text evidence="7">The sequence shown here is derived from an EMBL/GenBank/DDBJ whole genome shotgun (WGS) entry which is preliminary data.</text>
</comment>
<accession>A0A3E0AIT3</accession>
<dbReference type="InterPro" id="IPR013328">
    <property type="entry name" value="6PGD_dom2"/>
</dbReference>
<feature type="domain" description="6-phosphogluconate dehydrogenase NADP-binding" evidence="5">
    <location>
        <begin position="4"/>
        <end position="163"/>
    </location>
</feature>
<evidence type="ECO:0000313" key="8">
    <source>
        <dbReference type="Proteomes" id="UP000256388"/>
    </source>
</evidence>
<dbReference type="NCBIfam" id="TIGR01505">
    <property type="entry name" value="tartro_sem_red"/>
    <property type="match status" value="1"/>
</dbReference>
<dbReference type="Proteomes" id="UP000256388">
    <property type="component" value="Unassembled WGS sequence"/>
</dbReference>